<dbReference type="GO" id="GO:0005739">
    <property type="term" value="C:mitochondrion"/>
    <property type="evidence" value="ECO:0007669"/>
    <property type="project" value="UniProtKB-SubCell"/>
</dbReference>
<comment type="subcellular location">
    <subcellularLocation>
        <location evidence="15">Plastid</location>
        <location evidence="15">Chloroplast</location>
    </subcellularLocation>
    <subcellularLocation>
        <location evidence="15">Mitochondrion</location>
    </subcellularLocation>
</comment>
<organism evidence="18">
    <name type="scientific">Ostreococcus tauri</name>
    <name type="common">Marine green alga</name>
    <dbReference type="NCBI Taxonomy" id="70448"/>
    <lineage>
        <taxon>Eukaryota</taxon>
        <taxon>Viridiplantae</taxon>
        <taxon>Chlorophyta</taxon>
        <taxon>Mamiellophyceae</taxon>
        <taxon>Mamiellales</taxon>
        <taxon>Bathycoccaceae</taxon>
        <taxon>Ostreococcus</taxon>
    </lineage>
</organism>
<comment type="domain">
    <text evidence="15">Consists of three domains; the N-terminal catalytic domain, the editing domain and the C-terminal C-Ala domain. The editing domain removes incorrectly charged amino acids, while the C-Ala domain, along with tRNA(Ala), serves as a bridge to cooperatively bring together the editing and aminoacylation centers thus stimulating deacylation of misacylated tRNAs.</text>
</comment>
<dbReference type="GO" id="GO:0000049">
    <property type="term" value="F:tRNA binding"/>
    <property type="evidence" value="ECO:0007669"/>
    <property type="project" value="UniProtKB-KW"/>
</dbReference>
<dbReference type="PANTHER" id="PTHR11777:SF9">
    <property type="entry name" value="ALANINE--TRNA LIGASE, CYTOPLASMIC"/>
    <property type="match status" value="1"/>
</dbReference>
<dbReference type="Gene3D" id="3.30.54.20">
    <property type="match status" value="1"/>
</dbReference>
<dbReference type="FunFam" id="3.30.980.10:FF:000004">
    <property type="entry name" value="Alanine--tRNA ligase, cytoplasmic"/>
    <property type="match status" value="1"/>
</dbReference>
<evidence type="ECO:0000256" key="15">
    <source>
        <dbReference type="HAMAP-Rule" id="MF_03134"/>
    </source>
</evidence>
<dbReference type="SUPFAM" id="SSF101353">
    <property type="entry name" value="Putative anticodon-binding domain of alanyl-tRNA synthetase (AlaRS)"/>
    <property type="match status" value="1"/>
</dbReference>
<dbReference type="InterPro" id="IPR045864">
    <property type="entry name" value="aa-tRNA-synth_II/BPL/LPL"/>
</dbReference>
<dbReference type="InterPro" id="IPR027522">
    <property type="entry name" value="Ala_tRNA_synth_plant"/>
</dbReference>
<evidence type="ECO:0000256" key="9">
    <source>
        <dbReference type="ARBA" id="ARBA00022840"/>
    </source>
</evidence>
<dbReference type="InterPro" id="IPR018162">
    <property type="entry name" value="Ala-tRNA-ligase_IIc_anticod-bd"/>
</dbReference>
<dbReference type="InterPro" id="IPR012947">
    <property type="entry name" value="tRNA_SAD"/>
</dbReference>
<dbReference type="InterPro" id="IPR018165">
    <property type="entry name" value="Ala-tRNA-synth_IIc_core"/>
</dbReference>
<dbReference type="SMART" id="SM00863">
    <property type="entry name" value="tRNA_SAD"/>
    <property type="match status" value="1"/>
</dbReference>
<dbReference type="InterPro" id="IPR050058">
    <property type="entry name" value="Ala-tRNA_ligase"/>
</dbReference>
<keyword evidence="4 15" id="KW-0436">Ligase</keyword>
<dbReference type="InterPro" id="IPR018163">
    <property type="entry name" value="Thr/Ala-tRNA-synth_IIc_edit"/>
</dbReference>
<evidence type="ECO:0000256" key="16">
    <source>
        <dbReference type="SAM" id="MobiDB-lite"/>
    </source>
</evidence>
<dbReference type="InterPro" id="IPR009000">
    <property type="entry name" value="Transl_B-barrel_sf"/>
</dbReference>
<proteinExistence type="inferred from homology"/>
<dbReference type="EC" id="6.1.1.7" evidence="15"/>
<dbReference type="Gene3D" id="2.40.30.130">
    <property type="match status" value="1"/>
</dbReference>
<keyword evidence="6 15" id="KW-0479">Metal-binding</keyword>
<evidence type="ECO:0000259" key="17">
    <source>
        <dbReference type="PROSITE" id="PS50860"/>
    </source>
</evidence>
<feature type="region of interest" description="Disordered" evidence="16">
    <location>
        <begin position="40"/>
        <end position="64"/>
    </location>
</feature>
<keyword evidence="12" id="KW-0809">Transit peptide</keyword>
<dbReference type="GO" id="GO:0005829">
    <property type="term" value="C:cytosol"/>
    <property type="evidence" value="ECO:0007669"/>
    <property type="project" value="TreeGrafter"/>
</dbReference>
<dbReference type="AlphaFoldDB" id="A0A1Y5ID59"/>
<comment type="catalytic activity">
    <reaction evidence="15">
        <text>tRNA(Ala) + L-alanine + ATP = L-alanyl-tRNA(Ala) + AMP + diphosphate</text>
        <dbReference type="Rhea" id="RHEA:12540"/>
        <dbReference type="Rhea" id="RHEA-COMP:9657"/>
        <dbReference type="Rhea" id="RHEA-COMP:9923"/>
        <dbReference type="ChEBI" id="CHEBI:30616"/>
        <dbReference type="ChEBI" id="CHEBI:33019"/>
        <dbReference type="ChEBI" id="CHEBI:57972"/>
        <dbReference type="ChEBI" id="CHEBI:78442"/>
        <dbReference type="ChEBI" id="CHEBI:78497"/>
        <dbReference type="ChEBI" id="CHEBI:456215"/>
        <dbReference type="EC" id="6.1.1.7"/>
    </reaction>
</comment>
<dbReference type="InterPro" id="IPR003156">
    <property type="entry name" value="DHHA1_dom"/>
</dbReference>
<accession>A0A1Y5ID59</accession>
<sequence length="945" mass="100970">MRTRVDGAAKSLVTQLRLALGSTASRASSIASARRRVRALGTATNDQSTGTRANPNAEGKDNSGRGIRRRFLEFYEARGHSRQPSASLVPEDPTVLLTIAGMLQFKPVFMGQREREMPRATTTQKCVRTNDIENVGVTARHHTFFEMLGNFSFGDYFKREACEWAWELATNEFGLNPERVWVSVFREDDEAFAIWRDVVGVPESRIKRMDEKDNFWAAGPTGPCGPCSELYYDFHPERGLDGADLDDDSRFIEFYNLVFMELNRDADGGIKPLKNKNIDTGMGLERMAQILQGVSNNYETDLIRPIIDKAASMAGLDYASCSATQKQQLKVIGDHTRAVTYMISDGVFASNIGRGYIVRRLLRRVVRNGRLLGIKPADGQSAFTPSIAEVAISMSEECDPQVVKNTARILAELEREELSFQKTLGRGEEMLAELIEKAKDSKSGLSGKDAFTLYDTYGFPLDITTDVASEAGIAVDLEGFEKAMAEQRSMSQAAHQTVDVTAGNALAQVADELGAMSEFIGYDNISSDVSNVLAIVSGGESVEEASGGARVDVVLDVTPFYAESGGQVGDNGFLHSADGAVLKVTDVQKAGGGRIIVHSATVVKGSIKKGSQVSANVDENARRRARNNHTATHLLQSALKKVLGDDVSQAGSLCGFDRLRFDFNCPKAVTEAQLLEVETLVNGWISQSADLTAEEMPIAAAKEKGATMMFGEKYGDVVRVVDVPGISMELCGGTHVSNTAEIGGFKIISEAGIASGIRRIEAVAGAGVVELLQQRDAVVKQLASTLRVPPEEIASRVSGMQKDLVAAQKLAESLRGELAVAKANALVSEARAVGESKVLVARLDGVDPGALKVAAENLATQLGDGAAVILGSANGDNVGLVALFDTKVQKDGDLKAGQVLGAAAKRCGGGGGGKPGFAQAGGRDATQLDAALDEALQTLTTALDK</sequence>
<dbReference type="Proteomes" id="UP000195557">
    <property type="component" value="Unassembled WGS sequence"/>
</dbReference>
<dbReference type="GO" id="GO:0008270">
    <property type="term" value="F:zinc ion binding"/>
    <property type="evidence" value="ECO:0007669"/>
    <property type="project" value="UniProtKB-UniRule"/>
</dbReference>
<dbReference type="SUPFAM" id="SSF55681">
    <property type="entry name" value="Class II aaRS and biotin synthetases"/>
    <property type="match status" value="1"/>
</dbReference>
<evidence type="ECO:0000313" key="18">
    <source>
        <dbReference type="EMBL" id="OUS47421.1"/>
    </source>
</evidence>
<keyword evidence="10 15" id="KW-0694">RNA-binding</keyword>
<evidence type="ECO:0000256" key="12">
    <source>
        <dbReference type="ARBA" id="ARBA00022946"/>
    </source>
</evidence>
<keyword evidence="9 15" id="KW-0067">ATP-binding</keyword>
<name>A0A1Y5ID59_OSTTA</name>
<evidence type="ECO:0000256" key="11">
    <source>
        <dbReference type="ARBA" id="ARBA00022917"/>
    </source>
</evidence>
<dbReference type="EMBL" id="KZ155778">
    <property type="protein sequence ID" value="OUS47421.1"/>
    <property type="molecule type" value="Genomic_DNA"/>
</dbReference>
<dbReference type="NCBIfam" id="TIGR00344">
    <property type="entry name" value="alaS"/>
    <property type="match status" value="1"/>
</dbReference>
<dbReference type="Pfam" id="PF01411">
    <property type="entry name" value="tRNA-synt_2c"/>
    <property type="match status" value="1"/>
</dbReference>
<keyword evidence="2 15" id="KW-0150">Chloroplast</keyword>
<evidence type="ECO:0000256" key="3">
    <source>
        <dbReference type="ARBA" id="ARBA00022555"/>
    </source>
</evidence>
<evidence type="ECO:0000256" key="10">
    <source>
        <dbReference type="ARBA" id="ARBA00022884"/>
    </source>
</evidence>
<evidence type="ECO:0000256" key="5">
    <source>
        <dbReference type="ARBA" id="ARBA00022640"/>
    </source>
</evidence>
<keyword evidence="7 15" id="KW-0547">Nucleotide-binding</keyword>
<dbReference type="CDD" id="cd00673">
    <property type="entry name" value="AlaRS_core"/>
    <property type="match status" value="1"/>
</dbReference>
<evidence type="ECO:0000256" key="4">
    <source>
        <dbReference type="ARBA" id="ARBA00022598"/>
    </source>
</evidence>
<evidence type="ECO:0000256" key="13">
    <source>
        <dbReference type="ARBA" id="ARBA00023128"/>
    </source>
</evidence>
<evidence type="ECO:0000256" key="2">
    <source>
        <dbReference type="ARBA" id="ARBA00022528"/>
    </source>
</evidence>
<feature type="domain" description="Alanyl-transfer RNA synthetases family profile" evidence="17">
    <location>
        <begin position="62"/>
        <end position="774"/>
    </location>
</feature>
<dbReference type="HAMAP" id="MF_00036_B">
    <property type="entry name" value="Ala_tRNA_synth_B"/>
    <property type="match status" value="1"/>
</dbReference>
<dbReference type="GO" id="GO:0006419">
    <property type="term" value="P:alanyl-tRNA aminoacylation"/>
    <property type="evidence" value="ECO:0007669"/>
    <property type="project" value="UniProtKB-UniRule"/>
</dbReference>
<dbReference type="FunFam" id="3.30.54.20:FF:000001">
    <property type="entry name" value="Alanine--tRNA ligase"/>
    <property type="match status" value="1"/>
</dbReference>
<evidence type="ECO:0000256" key="6">
    <source>
        <dbReference type="ARBA" id="ARBA00022723"/>
    </source>
</evidence>
<feature type="binding site" evidence="15">
    <location>
        <position position="633"/>
    </location>
    <ligand>
        <name>Zn(2+)</name>
        <dbReference type="ChEBI" id="CHEBI:29105"/>
    </ligand>
</feature>
<dbReference type="Gene3D" id="3.10.310.40">
    <property type="match status" value="1"/>
</dbReference>
<dbReference type="Gene3D" id="3.30.930.10">
    <property type="entry name" value="Bira Bifunctional Protein, Domain 2"/>
    <property type="match status" value="1"/>
</dbReference>
<dbReference type="PROSITE" id="PS50860">
    <property type="entry name" value="AA_TRNA_LIGASE_II_ALA"/>
    <property type="match status" value="1"/>
</dbReference>
<comment type="similarity">
    <text evidence="1">Belongs to the class-II aminoacyl-tRNA synthetase family. Alax-L subfamily.</text>
</comment>
<dbReference type="eggNOG" id="KOG0188">
    <property type="taxonomic scope" value="Eukaryota"/>
</dbReference>
<dbReference type="KEGG" id="ota:OT_ostta07g01880"/>
<dbReference type="OMA" id="GFDMEME"/>
<keyword evidence="5 15" id="KW-0934">Plastid</keyword>
<gene>
    <name evidence="18" type="ORF">BE221DRAFT_190976</name>
</gene>
<dbReference type="InterPro" id="IPR018164">
    <property type="entry name" value="Ala-tRNA-synth_IIc_N"/>
</dbReference>
<evidence type="ECO:0000256" key="8">
    <source>
        <dbReference type="ARBA" id="ARBA00022833"/>
    </source>
</evidence>
<dbReference type="FunFam" id="3.30.930.10:FF:000004">
    <property type="entry name" value="Alanine--tRNA ligase"/>
    <property type="match status" value="1"/>
</dbReference>
<dbReference type="GO" id="GO:0005524">
    <property type="term" value="F:ATP binding"/>
    <property type="evidence" value="ECO:0007669"/>
    <property type="project" value="UniProtKB-UniRule"/>
</dbReference>
<feature type="binding site" evidence="15">
    <location>
        <position position="735"/>
    </location>
    <ligand>
        <name>Zn(2+)</name>
        <dbReference type="ChEBI" id="CHEBI:29105"/>
    </ligand>
</feature>
<comment type="subunit">
    <text evidence="15">Monomer.</text>
</comment>
<feature type="binding site" evidence="15">
    <location>
        <position position="731"/>
    </location>
    <ligand>
        <name>Zn(2+)</name>
        <dbReference type="ChEBI" id="CHEBI:29105"/>
    </ligand>
</feature>
<protein>
    <recommendedName>
        <fullName evidence="15">Probable alanine--tRNA ligase, chloroplastic</fullName>
        <ecNumber evidence="15">6.1.1.7</ecNumber>
    </recommendedName>
    <alternativeName>
        <fullName evidence="15">Alanyl-tRNA synthetase</fullName>
        <shortName evidence="15">AlaRS</shortName>
    </alternativeName>
</protein>
<dbReference type="GO" id="GO:0002161">
    <property type="term" value="F:aminoacyl-tRNA deacylase activity"/>
    <property type="evidence" value="ECO:0007669"/>
    <property type="project" value="TreeGrafter"/>
</dbReference>
<dbReference type="Gene3D" id="3.30.980.10">
    <property type="entry name" value="Threonyl-trna Synthetase, Chain A, domain 2"/>
    <property type="match status" value="1"/>
</dbReference>
<dbReference type="OrthoDB" id="2423964at2759"/>
<evidence type="ECO:0000256" key="14">
    <source>
        <dbReference type="ARBA" id="ARBA00023146"/>
    </source>
</evidence>
<feature type="binding site" evidence="15">
    <location>
        <position position="629"/>
    </location>
    <ligand>
        <name>Zn(2+)</name>
        <dbReference type="ChEBI" id="CHEBI:29105"/>
    </ligand>
</feature>
<dbReference type="SUPFAM" id="SSF50447">
    <property type="entry name" value="Translation proteins"/>
    <property type="match status" value="1"/>
</dbReference>
<reference evidence="18" key="1">
    <citation type="submission" date="2017-04" db="EMBL/GenBank/DDBJ databases">
        <title>Population genomics of picophytoplankton unveils novel chromosome hypervariability.</title>
        <authorList>
            <consortium name="DOE Joint Genome Institute"/>
            <person name="Blanc-Mathieu R."/>
            <person name="Krasovec M."/>
            <person name="Hebrard M."/>
            <person name="Yau S."/>
            <person name="Desgranges E."/>
            <person name="Martin J."/>
            <person name="Schackwitz W."/>
            <person name="Kuo A."/>
            <person name="Salin G."/>
            <person name="Donnadieu C."/>
            <person name="Desdevises Y."/>
            <person name="Sanchez-Ferandin S."/>
            <person name="Moreau H."/>
            <person name="Rivals E."/>
            <person name="Grigoriev I.V."/>
            <person name="Grimsley N."/>
            <person name="Eyre-Walker A."/>
            <person name="Piganeau G."/>
        </authorList>
    </citation>
    <scope>NUCLEOTIDE SEQUENCE [LARGE SCALE GENOMIC DNA]</scope>
    <source>
        <strain evidence="18">RCC 1115</strain>
    </source>
</reference>
<dbReference type="SUPFAM" id="SSF55186">
    <property type="entry name" value="ThrRS/AlaRS common domain"/>
    <property type="match status" value="1"/>
</dbReference>
<dbReference type="PANTHER" id="PTHR11777">
    <property type="entry name" value="ALANYL-TRNA SYNTHETASE"/>
    <property type="match status" value="1"/>
</dbReference>
<dbReference type="PRINTS" id="PR00980">
    <property type="entry name" value="TRNASYNTHALA"/>
</dbReference>
<keyword evidence="8 15" id="KW-0862">Zinc</keyword>
<dbReference type="GO" id="GO:0009507">
    <property type="term" value="C:chloroplast"/>
    <property type="evidence" value="ECO:0007669"/>
    <property type="project" value="UniProtKB-SubCell"/>
</dbReference>
<dbReference type="HAMAP" id="MF_03134">
    <property type="entry name" value="Ala_tRNA_synth_plantC"/>
    <property type="match status" value="1"/>
</dbReference>
<dbReference type="GO" id="GO:0004813">
    <property type="term" value="F:alanine-tRNA ligase activity"/>
    <property type="evidence" value="ECO:0007669"/>
    <property type="project" value="UniProtKB-UniRule"/>
</dbReference>
<keyword evidence="14 15" id="KW-0030">Aminoacyl-tRNA synthetase</keyword>
<comment type="function">
    <text evidence="15">Catalyzes the attachment of alanine to tRNA(Ala) in a two-step reaction: alanine is first activated by ATP to form Ala-AMP and then transferred to the acceptor end of tRNA(Ala). Also edits incorrectly charged tRNA(Ala) via its editing domain.</text>
</comment>
<feature type="compositionally biased region" description="Polar residues" evidence="16">
    <location>
        <begin position="42"/>
        <end position="54"/>
    </location>
</feature>
<dbReference type="Pfam" id="PF02272">
    <property type="entry name" value="DHHA1"/>
    <property type="match status" value="1"/>
</dbReference>
<dbReference type="InterPro" id="IPR023033">
    <property type="entry name" value="Ala_tRNA_ligase_euk/bac"/>
</dbReference>
<evidence type="ECO:0000256" key="7">
    <source>
        <dbReference type="ARBA" id="ARBA00022741"/>
    </source>
</evidence>
<keyword evidence="13 15" id="KW-0496">Mitochondrion</keyword>
<keyword evidence="3 15" id="KW-0820">tRNA-binding</keyword>
<dbReference type="InterPro" id="IPR002318">
    <property type="entry name" value="Ala-tRNA-lgiase_IIc"/>
</dbReference>
<dbReference type="Pfam" id="PF07973">
    <property type="entry name" value="tRNA_SAD"/>
    <property type="match status" value="1"/>
</dbReference>
<dbReference type="Gene3D" id="6.10.250.550">
    <property type="match status" value="1"/>
</dbReference>
<comment type="cofactor">
    <cofactor evidence="15">
        <name>Zn(2+)</name>
        <dbReference type="ChEBI" id="CHEBI:29105"/>
    </cofactor>
    <text evidence="15">Binds 1 zinc ion per subunit.</text>
</comment>
<keyword evidence="11 15" id="KW-0648">Protein biosynthesis</keyword>
<dbReference type="FunFam" id="3.10.310.40:FF:000001">
    <property type="entry name" value="Alanine--tRNA ligase"/>
    <property type="match status" value="1"/>
</dbReference>
<evidence type="ECO:0000256" key="1">
    <source>
        <dbReference type="ARBA" id="ARBA00008429"/>
    </source>
</evidence>